<feature type="transmembrane region" description="Helical" evidence="8">
    <location>
        <begin position="22"/>
        <end position="43"/>
    </location>
</feature>
<dbReference type="CTD" id="138138444"/>
<comment type="function">
    <text evidence="8">Gustatory receptor which mediates acceptance or avoidance behavior, depending on its substrates.</text>
</comment>
<feature type="transmembrane region" description="Helical" evidence="8">
    <location>
        <begin position="268"/>
        <end position="289"/>
    </location>
</feature>
<reference evidence="9" key="3">
    <citation type="submission" date="2007-09" db="EMBL/GenBank/DDBJ databases">
        <title>Characterization of Tribolium castaneum chemoreceptors.</title>
        <authorList>
            <person name="Abdel-latief M."/>
        </authorList>
    </citation>
    <scope>NUCLEOTIDE SEQUENCE</scope>
    <source>
        <tissue evidence="9">Gustatory organ</tissue>
    </source>
</reference>
<dbReference type="GO" id="GO:0050909">
    <property type="term" value="P:sensory perception of taste"/>
    <property type="evidence" value="ECO:0007669"/>
    <property type="project" value="InterPro"/>
</dbReference>
<name>A2AXB0_TRICA</name>
<keyword evidence="6 8" id="KW-0675">Receptor</keyword>
<dbReference type="PANTHER" id="PTHR21143">
    <property type="entry name" value="INVERTEBRATE GUSTATORY RECEPTOR"/>
    <property type="match status" value="1"/>
</dbReference>
<keyword evidence="3 8" id="KW-0812">Transmembrane</keyword>
<evidence type="ECO:0000256" key="6">
    <source>
        <dbReference type="ARBA" id="ARBA00023170"/>
    </source>
</evidence>
<keyword evidence="2 8" id="KW-1003">Cell membrane</keyword>
<feature type="transmembrane region" description="Helical" evidence="8">
    <location>
        <begin position="236"/>
        <end position="256"/>
    </location>
</feature>
<evidence type="ECO:0000256" key="2">
    <source>
        <dbReference type="ARBA" id="ARBA00022475"/>
    </source>
</evidence>
<evidence type="ECO:0000313" key="10">
    <source>
        <dbReference type="EMBL" id="CAL23181.1"/>
    </source>
</evidence>
<evidence type="ECO:0000256" key="4">
    <source>
        <dbReference type="ARBA" id="ARBA00022989"/>
    </source>
</evidence>
<dbReference type="RefSeq" id="NP_001138952.1">
    <property type="nucleotide sequence ID" value="NM_001145480.1"/>
</dbReference>
<evidence type="ECO:0000256" key="5">
    <source>
        <dbReference type="ARBA" id="ARBA00023136"/>
    </source>
</evidence>
<evidence type="ECO:0000256" key="1">
    <source>
        <dbReference type="ARBA" id="ARBA00004651"/>
    </source>
</evidence>
<keyword evidence="7 8" id="KW-0807">Transducer</keyword>
<dbReference type="PANTHER" id="PTHR21143:SF133">
    <property type="entry name" value="GUSTATORY AND PHEROMONE RECEPTOR 32A-RELATED"/>
    <property type="match status" value="1"/>
</dbReference>
<dbReference type="Pfam" id="PF08395">
    <property type="entry name" value="7tm_7"/>
    <property type="match status" value="1"/>
</dbReference>
<comment type="subcellular location">
    <subcellularLocation>
        <location evidence="1 8">Cell membrane</location>
        <topology evidence="1 8">Multi-pass membrane protein</topology>
    </subcellularLocation>
</comment>
<dbReference type="EMBL" id="EU170091">
    <property type="protein sequence ID" value="ABY40616.1"/>
    <property type="molecule type" value="Genomic_DNA"/>
</dbReference>
<reference evidence="10" key="1">
    <citation type="submission" date="2006-07" db="EMBL/GenBank/DDBJ databases">
        <authorList>
            <person name="Abdel-latief M."/>
        </authorList>
    </citation>
    <scope>NUCLEOTIDE SEQUENCE</scope>
</reference>
<sequence>MHTLQHFTIDTRSTHSMKNFKYLKVLVTFAHFICLFPITINIRKNGLNYNFTKKCYFLRMVLIDLLIVGCILKHIFNILMKNVTLNDVVFIFCSAPIIITILDIEILGYVNKAKFGKLLINLYTINYNFKESERNDYVSLLQLVFVFCYFIYLFTVYYIYYSVHEASIINFGYTLAKFMIFTSTCIYTNLLRIIEADFSKLNHLLSGTENLDLVLPIYSQLVFMCKKINKLYGHQLLLTILTYLIWTIYEMYHLAILWSCTSTNCPRFLIMLALSYTVIQEVMLFTILWNCQNTRVASEDFKAIWYSILIKKADSFCKKKLENYSLQLINHRVVFTAMGLYVLNMEHFFSVKCSIQSESLLNDILFPVAGFISDFDCDINSIQYFCLMARCLNTLIFYYHISTYEYSI</sequence>
<dbReference type="HOGENOM" id="CLU_750835_0_0_1"/>
<evidence type="ECO:0000313" key="9">
    <source>
        <dbReference type="EMBL" id="ABY40616.1"/>
    </source>
</evidence>
<feature type="transmembrane region" description="Helical" evidence="8">
    <location>
        <begin position="88"/>
        <end position="110"/>
    </location>
</feature>
<keyword evidence="4 8" id="KW-1133">Transmembrane helix</keyword>
<evidence type="ECO:0000256" key="3">
    <source>
        <dbReference type="ARBA" id="ARBA00022692"/>
    </source>
</evidence>
<evidence type="ECO:0000256" key="8">
    <source>
        <dbReference type="RuleBase" id="RU363108"/>
    </source>
</evidence>
<dbReference type="InterPro" id="IPR013604">
    <property type="entry name" value="7TM_chemorcpt"/>
</dbReference>
<dbReference type="GO" id="GO:0005886">
    <property type="term" value="C:plasma membrane"/>
    <property type="evidence" value="ECO:0007669"/>
    <property type="project" value="UniProtKB-SubCell"/>
</dbReference>
<accession>A2AXB0</accession>
<dbReference type="OrthoDB" id="10475044at2759"/>
<feature type="transmembrane region" description="Helical" evidence="8">
    <location>
        <begin position="171"/>
        <end position="191"/>
    </location>
</feature>
<protein>
    <recommendedName>
        <fullName evidence="8">Gustatory receptor</fullName>
    </recommendedName>
</protein>
<dbReference type="EMBL" id="AM292369">
    <property type="protein sequence ID" value="CAL23181.1"/>
    <property type="molecule type" value="Genomic_DNA"/>
</dbReference>
<organism evidence="10">
    <name type="scientific">Tribolium castaneum</name>
    <name type="common">Red flour beetle</name>
    <dbReference type="NCBI Taxonomy" id="7070"/>
    <lineage>
        <taxon>Eukaryota</taxon>
        <taxon>Metazoa</taxon>
        <taxon>Ecdysozoa</taxon>
        <taxon>Arthropoda</taxon>
        <taxon>Hexapoda</taxon>
        <taxon>Insecta</taxon>
        <taxon>Pterygota</taxon>
        <taxon>Neoptera</taxon>
        <taxon>Endopterygota</taxon>
        <taxon>Coleoptera</taxon>
        <taxon>Polyphaga</taxon>
        <taxon>Cucujiformia</taxon>
        <taxon>Tenebrionidae</taxon>
        <taxon>Tenebrionidae incertae sedis</taxon>
        <taxon>Tribolium</taxon>
    </lineage>
</organism>
<feature type="transmembrane region" description="Helical" evidence="8">
    <location>
        <begin position="137"/>
        <end position="159"/>
    </location>
</feature>
<comment type="similarity">
    <text evidence="8">Belongs to the insect chemoreceptor superfamily. Gustatory receptor (GR) family.</text>
</comment>
<reference evidence="10" key="2">
    <citation type="journal article" date="2007" name="PLoS ONE">
        <title>A Family of Chemoreceptors in Tribolium castaneum (Tenebrionidae: Coleoptera).</title>
        <authorList>
            <person name="Abdel-Latief M."/>
        </authorList>
    </citation>
    <scope>NUCLEOTIDE SEQUENCE</scope>
</reference>
<gene>
    <name evidence="10" type="primary">gr48</name>
    <name evidence="9" type="synonym">Gr100</name>
</gene>
<dbReference type="GeneID" id="100271707"/>
<evidence type="ECO:0000256" key="7">
    <source>
        <dbReference type="ARBA" id="ARBA00023224"/>
    </source>
</evidence>
<feature type="transmembrane region" description="Helical" evidence="8">
    <location>
        <begin position="55"/>
        <end position="76"/>
    </location>
</feature>
<proteinExistence type="inferred from homology"/>
<keyword evidence="5 8" id="KW-0472">Membrane</keyword>
<dbReference type="AlphaFoldDB" id="A2AXB0"/>
<dbReference type="GO" id="GO:0007165">
    <property type="term" value="P:signal transduction"/>
    <property type="evidence" value="ECO:0007669"/>
    <property type="project" value="UniProtKB-KW"/>
</dbReference>
<dbReference type="KEGG" id="tca:100271707"/>